<dbReference type="AlphaFoldDB" id="A0AA88WEK0"/>
<evidence type="ECO:0000259" key="1">
    <source>
        <dbReference type="Pfam" id="PF02728"/>
    </source>
</evidence>
<sequence length="160" mass="17691">MTISDKIYEGAGYPMLTFEKQITAGKLPFMYPPFVASISKRGLKLEEVMCGSFTVGWFGKKKVRAQRIIRVIVTEENVVVERGLDPLPPVGGKKDGRGQSKSRDAIASLDGRTCVLQVAMGDTKDRLGFVEQNLQTLEDHVLKELESLKKTVTGQDELST</sequence>
<dbReference type="Pfam" id="PF02728">
    <property type="entry name" value="Cu_amine_oxidN3"/>
    <property type="match status" value="1"/>
</dbReference>
<proteinExistence type="predicted"/>
<protein>
    <recommendedName>
        <fullName evidence="1">Copper amine oxidase N3-terminal domain-containing protein</fullName>
    </recommendedName>
</protein>
<keyword evidence="3" id="KW-1185">Reference proteome</keyword>
<dbReference type="InterPro" id="IPR016182">
    <property type="entry name" value="Cu_amine_oxidase_N-reg"/>
</dbReference>
<dbReference type="GO" id="GO:0009308">
    <property type="term" value="P:amine metabolic process"/>
    <property type="evidence" value="ECO:0007669"/>
    <property type="project" value="InterPro"/>
</dbReference>
<dbReference type="InterPro" id="IPR015802">
    <property type="entry name" value="Cu_amine_oxidase_N3"/>
</dbReference>
<reference evidence="2" key="1">
    <citation type="submission" date="2022-12" db="EMBL/GenBank/DDBJ databases">
        <title>Draft genome assemblies for two species of Escallonia (Escalloniales).</title>
        <authorList>
            <person name="Chanderbali A."/>
            <person name="Dervinis C."/>
            <person name="Anghel I."/>
            <person name="Soltis D."/>
            <person name="Soltis P."/>
            <person name="Zapata F."/>
        </authorList>
    </citation>
    <scope>NUCLEOTIDE SEQUENCE</scope>
    <source>
        <strain evidence="2">UCBG64.0493</strain>
        <tissue evidence="2">Leaf</tissue>
    </source>
</reference>
<evidence type="ECO:0000313" key="2">
    <source>
        <dbReference type="EMBL" id="KAK3026202.1"/>
    </source>
</evidence>
<gene>
    <name evidence="2" type="ORF">RJ639_040165</name>
</gene>
<evidence type="ECO:0000313" key="3">
    <source>
        <dbReference type="Proteomes" id="UP001188597"/>
    </source>
</evidence>
<comment type="caution">
    <text evidence="2">The sequence shown here is derived from an EMBL/GenBank/DDBJ whole genome shotgun (WGS) entry which is preliminary data.</text>
</comment>
<dbReference type="GO" id="GO:0008131">
    <property type="term" value="F:primary methylamine oxidase activity"/>
    <property type="evidence" value="ECO:0007669"/>
    <property type="project" value="InterPro"/>
</dbReference>
<accession>A0AA88WEK0</accession>
<dbReference type="GO" id="GO:0048038">
    <property type="term" value="F:quinone binding"/>
    <property type="evidence" value="ECO:0007669"/>
    <property type="project" value="InterPro"/>
</dbReference>
<dbReference type="GO" id="GO:0005507">
    <property type="term" value="F:copper ion binding"/>
    <property type="evidence" value="ECO:0007669"/>
    <property type="project" value="InterPro"/>
</dbReference>
<dbReference type="SUPFAM" id="SSF54416">
    <property type="entry name" value="Amine oxidase N-terminal region"/>
    <property type="match status" value="1"/>
</dbReference>
<dbReference type="Gene3D" id="3.10.450.40">
    <property type="match status" value="1"/>
</dbReference>
<organism evidence="2 3">
    <name type="scientific">Escallonia herrerae</name>
    <dbReference type="NCBI Taxonomy" id="1293975"/>
    <lineage>
        <taxon>Eukaryota</taxon>
        <taxon>Viridiplantae</taxon>
        <taxon>Streptophyta</taxon>
        <taxon>Embryophyta</taxon>
        <taxon>Tracheophyta</taxon>
        <taxon>Spermatophyta</taxon>
        <taxon>Magnoliopsida</taxon>
        <taxon>eudicotyledons</taxon>
        <taxon>Gunneridae</taxon>
        <taxon>Pentapetalae</taxon>
        <taxon>asterids</taxon>
        <taxon>campanulids</taxon>
        <taxon>Escalloniales</taxon>
        <taxon>Escalloniaceae</taxon>
        <taxon>Escallonia</taxon>
    </lineage>
</organism>
<name>A0AA88WEK0_9ASTE</name>
<dbReference type="Proteomes" id="UP001188597">
    <property type="component" value="Unassembled WGS sequence"/>
</dbReference>
<dbReference type="EMBL" id="JAVXUP010000511">
    <property type="protein sequence ID" value="KAK3026202.1"/>
    <property type="molecule type" value="Genomic_DNA"/>
</dbReference>
<feature type="domain" description="Copper amine oxidase N3-terminal" evidence="1">
    <location>
        <begin position="14"/>
        <end position="72"/>
    </location>
</feature>